<feature type="transmembrane region" description="Helical" evidence="8">
    <location>
        <begin position="528"/>
        <end position="545"/>
    </location>
</feature>
<evidence type="ECO:0000256" key="4">
    <source>
        <dbReference type="ARBA" id="ARBA00022692"/>
    </source>
</evidence>
<feature type="signal peptide" evidence="9">
    <location>
        <begin position="1"/>
        <end position="37"/>
    </location>
</feature>
<feature type="region of interest" description="Disordered" evidence="7">
    <location>
        <begin position="781"/>
        <end position="827"/>
    </location>
</feature>
<dbReference type="SUPFAM" id="SSF82861">
    <property type="entry name" value="Mechanosensitive channel protein MscS (YggB), transmembrane region"/>
    <property type="match status" value="1"/>
</dbReference>
<dbReference type="STRING" id="441209.GCA_001870665_01889"/>
<feature type="transmembrane region" description="Helical" evidence="8">
    <location>
        <begin position="368"/>
        <end position="388"/>
    </location>
</feature>
<dbReference type="PANTHER" id="PTHR30347:SF1">
    <property type="entry name" value="MECHANOSENSITIVE CHANNEL MSCK"/>
    <property type="match status" value="1"/>
</dbReference>
<evidence type="ECO:0000256" key="3">
    <source>
        <dbReference type="ARBA" id="ARBA00022475"/>
    </source>
</evidence>
<feature type="domain" description="Mechanosensitive ion channel MscS C-terminal" evidence="12">
    <location>
        <begin position="687"/>
        <end position="768"/>
    </location>
</feature>
<feature type="transmembrane region" description="Helical" evidence="8">
    <location>
        <begin position="289"/>
        <end position="307"/>
    </location>
</feature>
<dbReference type="InterPro" id="IPR023408">
    <property type="entry name" value="MscS_beta-dom_sf"/>
</dbReference>
<feature type="transmembrane region" description="Helical" evidence="8">
    <location>
        <begin position="337"/>
        <end position="356"/>
    </location>
</feature>
<feature type="compositionally biased region" description="Basic and acidic residues" evidence="7">
    <location>
        <begin position="795"/>
        <end position="812"/>
    </location>
</feature>
<dbReference type="Pfam" id="PF12607">
    <property type="entry name" value="DUF3772"/>
    <property type="match status" value="1"/>
</dbReference>
<accession>A0A2K8K9R6</accession>
<dbReference type="InterPro" id="IPR011066">
    <property type="entry name" value="MscS_channel_C_sf"/>
</dbReference>
<feature type="transmembrane region" description="Helical" evidence="8">
    <location>
        <begin position="256"/>
        <end position="283"/>
    </location>
</feature>
<evidence type="ECO:0000259" key="12">
    <source>
        <dbReference type="Pfam" id="PF21082"/>
    </source>
</evidence>
<sequence length="827" mass="89157">MSLRGDPLKLFRHLQSVMLACMLALSAPVFLPAVAVAQTSHQVVAPNYDEWRVFAERAERLIDLQFTSDEVLAELRADLVVFRGRFLSAQDANATRIATLREQISALGPPPEDGASEAEELAARRAELSEQLTQLQAPGIAAQEAFRRADGLIRQIDLIARERQAEALLTLWPSPLNPVNWVAAVDSVWGTVFTFGTQVLGALEDPAHLREFRSNLPVVGFLLLAAGFVLLRGRAWIERLVGRLLDEGGDRKSKRLLAQIMSLTQIIVPVAAVAALSSALVLTSLTGEIGAALGTALVQAGIGYFTARWAGRQLFPVHESRRAPLQLPAPRRREGRFMANLAGLFLGLNVIISTLFDPARQSDAANAVIAFPLMVLAGVVLFRLGALLSRHFQLVAADSTETRFFDRIVGVLGKLAMIIGIGAPLIAAVGYVQAAQALLYPSIVSLGLITLLLFLTQLVDDIFDLVTHRGPDDPAALIPALIGFAIVVLALPLFAIIWGVRPTELLEIWQVLREGFRIGDTRISPTNILSFLIVFSIGYLATRMVQGALGSGVLPKTKIDKGGQKAIISGTGYVGIFLAALVAISTAGIDLSGLAIVAGALSVGIGFGLQNIVSNFISGLILLIERPVAEGDWIEVGGTMGTVRSISVRSTVIETFDRTDVIVPNADLISGTVTNWTRYNSLGRIILPVGVAYGSDTRKVARILKEIGDAEPLALLDPEPQVHFVDFGADSLDFELRLVLSDVGFGLAVRTELRHQIAERFKAEGIEIPFAQRDIWLRNPEALRGEAPPKAATETARDPRDENARTEMRYDEISDTDAGGGDADGGR</sequence>
<keyword evidence="4 8" id="KW-0812">Transmembrane</keyword>
<dbReference type="InterPro" id="IPR006686">
    <property type="entry name" value="MscS_channel_CS"/>
</dbReference>
<dbReference type="Gene3D" id="3.30.70.100">
    <property type="match status" value="1"/>
</dbReference>
<keyword evidence="14" id="KW-1185">Reference proteome</keyword>
<evidence type="ECO:0000259" key="11">
    <source>
        <dbReference type="Pfam" id="PF12607"/>
    </source>
</evidence>
<dbReference type="KEGG" id="rbg:BG454_10560"/>
<evidence type="ECO:0000313" key="13">
    <source>
        <dbReference type="EMBL" id="ATX66201.1"/>
    </source>
</evidence>
<dbReference type="SUPFAM" id="SSF50182">
    <property type="entry name" value="Sm-like ribonucleoproteins"/>
    <property type="match status" value="1"/>
</dbReference>
<dbReference type="InterPro" id="IPR022249">
    <property type="entry name" value="DUF3772"/>
</dbReference>
<dbReference type="InterPro" id="IPR049278">
    <property type="entry name" value="MS_channel_C"/>
</dbReference>
<dbReference type="AlphaFoldDB" id="A0A2K8K9R6"/>
<evidence type="ECO:0000259" key="10">
    <source>
        <dbReference type="Pfam" id="PF00924"/>
    </source>
</evidence>
<dbReference type="Pfam" id="PF00924">
    <property type="entry name" value="MS_channel_2nd"/>
    <property type="match status" value="1"/>
</dbReference>
<evidence type="ECO:0000256" key="2">
    <source>
        <dbReference type="ARBA" id="ARBA00008017"/>
    </source>
</evidence>
<dbReference type="Pfam" id="PF21082">
    <property type="entry name" value="MS_channel_3rd"/>
    <property type="match status" value="1"/>
</dbReference>
<keyword evidence="6 8" id="KW-0472">Membrane</keyword>
<keyword evidence="9" id="KW-0732">Signal</keyword>
<feature type="transmembrane region" description="Helical" evidence="8">
    <location>
        <begin position="476"/>
        <end position="500"/>
    </location>
</feature>
<gene>
    <name evidence="13" type="ORF">BG454_10560</name>
</gene>
<evidence type="ECO:0000313" key="14">
    <source>
        <dbReference type="Proteomes" id="UP000228948"/>
    </source>
</evidence>
<keyword evidence="5 8" id="KW-1133">Transmembrane helix</keyword>
<dbReference type="Gene3D" id="1.10.287.1260">
    <property type="match status" value="1"/>
</dbReference>
<organism evidence="13 14">
    <name type="scientific">Roseinatronobacter bogoriensis subsp. barguzinensis</name>
    <dbReference type="NCBI Taxonomy" id="441209"/>
    <lineage>
        <taxon>Bacteria</taxon>
        <taxon>Pseudomonadati</taxon>
        <taxon>Pseudomonadota</taxon>
        <taxon>Alphaproteobacteria</taxon>
        <taxon>Rhodobacterales</taxon>
        <taxon>Paracoccaceae</taxon>
        <taxon>Roseinatronobacter</taxon>
    </lineage>
</organism>
<dbReference type="GO" id="GO:0008381">
    <property type="term" value="F:mechanosensitive monoatomic ion channel activity"/>
    <property type="evidence" value="ECO:0007669"/>
    <property type="project" value="UniProtKB-ARBA"/>
</dbReference>
<evidence type="ECO:0000256" key="1">
    <source>
        <dbReference type="ARBA" id="ARBA00004651"/>
    </source>
</evidence>
<proteinExistence type="inferred from homology"/>
<evidence type="ECO:0000256" key="8">
    <source>
        <dbReference type="SAM" id="Phobius"/>
    </source>
</evidence>
<evidence type="ECO:0000256" key="5">
    <source>
        <dbReference type="ARBA" id="ARBA00022989"/>
    </source>
</evidence>
<evidence type="ECO:0000256" key="7">
    <source>
        <dbReference type="SAM" id="MobiDB-lite"/>
    </source>
</evidence>
<dbReference type="Gene3D" id="2.30.30.60">
    <property type="match status" value="1"/>
</dbReference>
<dbReference type="EMBL" id="CP024899">
    <property type="protein sequence ID" value="ATX66201.1"/>
    <property type="molecule type" value="Genomic_DNA"/>
</dbReference>
<dbReference type="InterPro" id="IPR010920">
    <property type="entry name" value="LSM_dom_sf"/>
</dbReference>
<dbReference type="InterPro" id="IPR052702">
    <property type="entry name" value="MscS-like_channel"/>
</dbReference>
<dbReference type="GO" id="GO:0005886">
    <property type="term" value="C:plasma membrane"/>
    <property type="evidence" value="ECO:0007669"/>
    <property type="project" value="UniProtKB-SubCell"/>
</dbReference>
<dbReference type="PROSITE" id="PS01246">
    <property type="entry name" value="UPF0003"/>
    <property type="match status" value="1"/>
</dbReference>
<dbReference type="SUPFAM" id="SSF82689">
    <property type="entry name" value="Mechanosensitive channel protein MscS (YggB), C-terminal domain"/>
    <property type="match status" value="1"/>
</dbReference>
<dbReference type="Proteomes" id="UP000228948">
    <property type="component" value="Chromosome"/>
</dbReference>
<protein>
    <submittedName>
        <fullName evidence="13">DUF3772 domain-containing protein</fullName>
    </submittedName>
</protein>
<comment type="subcellular location">
    <subcellularLocation>
        <location evidence="1">Cell membrane</location>
        <topology evidence="1">Multi-pass membrane protein</topology>
    </subcellularLocation>
</comment>
<evidence type="ECO:0000256" key="6">
    <source>
        <dbReference type="ARBA" id="ARBA00023136"/>
    </source>
</evidence>
<feature type="transmembrane region" description="Helical" evidence="8">
    <location>
        <begin position="408"/>
        <end position="432"/>
    </location>
</feature>
<feature type="compositionally biased region" description="Gly residues" evidence="7">
    <location>
        <begin position="818"/>
        <end position="827"/>
    </location>
</feature>
<evidence type="ECO:0000256" key="9">
    <source>
        <dbReference type="SAM" id="SignalP"/>
    </source>
</evidence>
<keyword evidence="3" id="KW-1003">Cell membrane</keyword>
<feature type="transmembrane region" description="Helical" evidence="8">
    <location>
        <begin position="216"/>
        <end position="235"/>
    </location>
</feature>
<feature type="transmembrane region" description="Helical" evidence="8">
    <location>
        <begin position="438"/>
        <end position="455"/>
    </location>
</feature>
<name>A0A2K8K9R6_9RHOB</name>
<dbReference type="PANTHER" id="PTHR30347">
    <property type="entry name" value="POTASSIUM CHANNEL RELATED"/>
    <property type="match status" value="1"/>
</dbReference>
<reference evidence="13 14" key="1">
    <citation type="submission" date="2017-11" db="EMBL/GenBank/DDBJ databases">
        <title>Revised Sequence and Annotation of the Rhodobaca barguzinensis strain alga05 Genome.</title>
        <authorList>
            <person name="Kopejtka K."/>
            <person name="Tomasch J.M."/>
            <person name="Bunk B."/>
            <person name="Koblizek M."/>
        </authorList>
    </citation>
    <scope>NUCLEOTIDE SEQUENCE [LARGE SCALE GENOMIC DNA]</scope>
    <source>
        <strain evidence="14">alga05</strain>
    </source>
</reference>
<feature type="transmembrane region" description="Helical" evidence="8">
    <location>
        <begin position="566"/>
        <end position="589"/>
    </location>
</feature>
<feature type="chain" id="PRO_5014894515" evidence="9">
    <location>
        <begin position="38"/>
        <end position="827"/>
    </location>
</feature>
<comment type="similarity">
    <text evidence="2">Belongs to the MscS (TC 1.A.23) family.</text>
</comment>
<feature type="transmembrane region" description="Helical" evidence="8">
    <location>
        <begin position="595"/>
        <end position="624"/>
    </location>
</feature>
<feature type="domain" description="Mechanosensitive ion channel MscS" evidence="10">
    <location>
        <begin position="611"/>
        <end position="678"/>
    </location>
</feature>
<dbReference type="InterPro" id="IPR011014">
    <property type="entry name" value="MscS_channel_TM-2"/>
</dbReference>
<dbReference type="InterPro" id="IPR006685">
    <property type="entry name" value="MscS_channel_2nd"/>
</dbReference>
<feature type="domain" description="DUF3772" evidence="11">
    <location>
        <begin position="141"/>
        <end position="185"/>
    </location>
</feature>